<evidence type="ECO:0008006" key="3">
    <source>
        <dbReference type="Google" id="ProtNLM"/>
    </source>
</evidence>
<reference evidence="1" key="1">
    <citation type="submission" date="2022-10" db="EMBL/GenBank/DDBJ databases">
        <title>Comparative genomic analysis of Cohnella hashimotonis sp. nov., isolated from the International Space Station.</title>
        <authorList>
            <person name="Simpson A."/>
            <person name="Venkateswaran K."/>
        </authorList>
    </citation>
    <scope>NUCLEOTIDE SEQUENCE</scope>
    <source>
        <strain evidence="1">DSM 28161</strain>
    </source>
</reference>
<gene>
    <name evidence="1" type="ORF">OMP40_12040</name>
</gene>
<dbReference type="PANTHER" id="PTHR12631:SF10">
    <property type="entry name" value="BETA-XYLOSIDASE-LIKE PROTEIN-RELATED"/>
    <property type="match status" value="1"/>
</dbReference>
<protein>
    <recommendedName>
        <fullName evidence="3">Glycoside hydrolase family 5 domain-containing protein</fullName>
    </recommendedName>
</protein>
<sequence length="553" mass="62294">MLNLNGSGSARLNLPMYQNADNFTVKFKVKYERTSTALQNTWRFRYRAKDDNNNNALEWATHNSKYFIMRKTTLGGNYYIANYVKSLLDEWHDYELQVSGITHKLFIDGVETVSGEDSDSLAPLKGYFQWNVVGGINLMIDDFSIEPMLPPYVIDLQPSGNFSGIYAPGDTPGLDLALDAGAAAHTFQIDYAVRRADGDKAVVAMGTRTYDLAKYENDKEIIPFDPQLSAIGTYEVTADFEVDGVPQPGKSKKMRFAIAKEAAPIREIDLDNESKFGLNTHYALNWKDDIIDGARKLGARSHRSGIVWEDVDKNVKDGSGATVYDYSRTDPTLDKLFSYGFNQITVLSLEKNANYQAGIANTTASLKAMGDFVANTVAKYKDRIRQWEMPNEPEIFSKPYIPAEFVQLQKVAYLNMKKADPNAMLLAGDHTSSVLSVLPKELELGSYEFADAYSYHPYVYNAMPDGNLQKLTDGVKGLVNAYGGWKDYYLTEGGWPTANSGYPSVSEEVQRDYIVRAFLNYMVTDQVKAYEYYDYKNDGTDDRYYDIFWGDHG</sequence>
<accession>A0A9X4QSE3</accession>
<keyword evidence="2" id="KW-1185">Reference proteome</keyword>
<dbReference type="InterPro" id="IPR051923">
    <property type="entry name" value="Glycosyl_Hydrolase_39"/>
</dbReference>
<dbReference type="EMBL" id="JAPDIA010000003">
    <property type="protein sequence ID" value="MDG0809996.1"/>
    <property type="molecule type" value="Genomic_DNA"/>
</dbReference>
<dbReference type="SUPFAM" id="SSF51445">
    <property type="entry name" value="(Trans)glycosidases"/>
    <property type="match status" value="1"/>
</dbReference>
<evidence type="ECO:0000313" key="2">
    <source>
        <dbReference type="Proteomes" id="UP001153404"/>
    </source>
</evidence>
<dbReference type="SUPFAM" id="SSF49899">
    <property type="entry name" value="Concanavalin A-like lectins/glucanases"/>
    <property type="match status" value="1"/>
</dbReference>
<dbReference type="PANTHER" id="PTHR12631">
    <property type="entry name" value="ALPHA-L-IDURONIDASE"/>
    <property type="match status" value="1"/>
</dbReference>
<dbReference type="Proteomes" id="UP001153404">
    <property type="component" value="Unassembled WGS sequence"/>
</dbReference>
<name>A0A9X4QSE3_9BACL</name>
<organism evidence="1 2">
    <name type="scientific">Cohnella rhizosphaerae</name>
    <dbReference type="NCBI Taxonomy" id="1457232"/>
    <lineage>
        <taxon>Bacteria</taxon>
        <taxon>Bacillati</taxon>
        <taxon>Bacillota</taxon>
        <taxon>Bacilli</taxon>
        <taxon>Bacillales</taxon>
        <taxon>Paenibacillaceae</taxon>
        <taxon>Cohnella</taxon>
    </lineage>
</organism>
<dbReference type="RefSeq" id="WP_277531600.1">
    <property type="nucleotide sequence ID" value="NZ_JAPDIA010000003.1"/>
</dbReference>
<comment type="caution">
    <text evidence="1">The sequence shown here is derived from an EMBL/GenBank/DDBJ whole genome shotgun (WGS) entry which is preliminary data.</text>
</comment>
<dbReference type="Gene3D" id="3.20.20.80">
    <property type="entry name" value="Glycosidases"/>
    <property type="match status" value="1"/>
</dbReference>
<dbReference type="Gene3D" id="2.60.120.560">
    <property type="entry name" value="Exo-inulinase, domain 1"/>
    <property type="match status" value="1"/>
</dbReference>
<dbReference type="InterPro" id="IPR017853">
    <property type="entry name" value="GH"/>
</dbReference>
<evidence type="ECO:0000313" key="1">
    <source>
        <dbReference type="EMBL" id="MDG0809996.1"/>
    </source>
</evidence>
<dbReference type="AlphaFoldDB" id="A0A9X4QSE3"/>
<dbReference type="GO" id="GO:0004553">
    <property type="term" value="F:hydrolase activity, hydrolyzing O-glycosyl compounds"/>
    <property type="evidence" value="ECO:0007669"/>
    <property type="project" value="TreeGrafter"/>
</dbReference>
<proteinExistence type="predicted"/>
<dbReference type="InterPro" id="IPR013320">
    <property type="entry name" value="ConA-like_dom_sf"/>
</dbReference>